<dbReference type="OrthoDB" id="9800872at2"/>
<dbReference type="RefSeq" id="WP_015261605.1">
    <property type="nucleotide sequence ID" value="NC_019903.1"/>
</dbReference>
<dbReference type="KEGG" id="ddl:Desdi_1092"/>
<accession>L0F459</accession>
<keyword evidence="3" id="KW-0808">Transferase</keyword>
<dbReference type="SUPFAM" id="SSF52821">
    <property type="entry name" value="Rhodanese/Cell cycle control phosphatase"/>
    <property type="match status" value="1"/>
</dbReference>
<reference evidence="4" key="1">
    <citation type="submission" date="2012-02" db="EMBL/GenBank/DDBJ databases">
        <title>Complete sequence of Desulfitobacterium dichloroeliminans LMG P-21439.</title>
        <authorList>
            <person name="Lucas S."/>
            <person name="Han J."/>
            <person name="Lapidus A."/>
            <person name="Cheng J.-F."/>
            <person name="Goodwin L."/>
            <person name="Pitluck S."/>
            <person name="Peters L."/>
            <person name="Ovchinnikova G."/>
            <person name="Teshima H."/>
            <person name="Detter J.C."/>
            <person name="Han C."/>
            <person name="Tapia R."/>
            <person name="Land M."/>
            <person name="Hauser L."/>
            <person name="Kyrpides N."/>
            <person name="Ivanova N."/>
            <person name="Pagani I."/>
            <person name="Kruse T."/>
            <person name="de Vos W.M."/>
            <person name="Boon N."/>
            <person name="Smidt H."/>
            <person name="Woyke T."/>
        </authorList>
    </citation>
    <scope>NUCLEOTIDE SEQUENCE [LARGE SCALE GENOMIC DNA]</scope>
    <source>
        <strain evidence="4">LMG P-21439 / DCA1</strain>
    </source>
</reference>
<dbReference type="GO" id="GO:0004792">
    <property type="term" value="F:thiosulfate-cyanide sulfurtransferase activity"/>
    <property type="evidence" value="ECO:0007669"/>
    <property type="project" value="TreeGrafter"/>
</dbReference>
<evidence type="ECO:0000256" key="1">
    <source>
        <dbReference type="SAM" id="SignalP"/>
    </source>
</evidence>
<dbReference type="PANTHER" id="PTHR44086">
    <property type="entry name" value="THIOSULFATE SULFURTRANSFERASE RDL2, MITOCHONDRIAL-RELATED"/>
    <property type="match status" value="1"/>
</dbReference>
<dbReference type="SMART" id="SM00450">
    <property type="entry name" value="RHOD"/>
    <property type="match status" value="1"/>
</dbReference>
<dbReference type="PROSITE" id="PS50206">
    <property type="entry name" value="RHODANESE_3"/>
    <property type="match status" value="1"/>
</dbReference>
<dbReference type="Gene3D" id="3.40.250.10">
    <property type="entry name" value="Rhodanese-like domain"/>
    <property type="match status" value="1"/>
</dbReference>
<dbReference type="PROSITE" id="PS51257">
    <property type="entry name" value="PROKAR_LIPOPROTEIN"/>
    <property type="match status" value="1"/>
</dbReference>
<sequence length="146" mass="15864">MKKILGIALVWLLTFGLTACGFSNNSGNPSANNPSKVEESIPSYKNIKPEEAKKLLESDNEIVLVDVRTLSEYADKHIPASTLIPLGQIEKEAPSKISNKDTQIIVYCRSGSRSVAAAKILVNMGYTNVHNLGGINSWPYDTESGK</sequence>
<evidence type="ECO:0000313" key="3">
    <source>
        <dbReference type="EMBL" id="AGA68609.1"/>
    </source>
</evidence>
<evidence type="ECO:0000259" key="2">
    <source>
        <dbReference type="PROSITE" id="PS50206"/>
    </source>
</evidence>
<evidence type="ECO:0000313" key="4">
    <source>
        <dbReference type="Proteomes" id="UP000010797"/>
    </source>
</evidence>
<keyword evidence="4" id="KW-1185">Reference proteome</keyword>
<dbReference type="STRING" id="871963.Desdi_1092"/>
<gene>
    <name evidence="3" type="ordered locus">Desdi_1092</name>
</gene>
<dbReference type="EMBL" id="CP003344">
    <property type="protein sequence ID" value="AGA68609.1"/>
    <property type="molecule type" value="Genomic_DNA"/>
</dbReference>
<keyword evidence="1" id="KW-0732">Signal</keyword>
<feature type="signal peptide" evidence="1">
    <location>
        <begin position="1"/>
        <end position="19"/>
    </location>
</feature>
<dbReference type="Proteomes" id="UP000010797">
    <property type="component" value="Chromosome"/>
</dbReference>
<organism evidence="3 4">
    <name type="scientific">Desulfitobacterium dichloroeliminans (strain LMG P-21439 / DCA1)</name>
    <dbReference type="NCBI Taxonomy" id="871963"/>
    <lineage>
        <taxon>Bacteria</taxon>
        <taxon>Bacillati</taxon>
        <taxon>Bacillota</taxon>
        <taxon>Clostridia</taxon>
        <taxon>Eubacteriales</taxon>
        <taxon>Desulfitobacteriaceae</taxon>
        <taxon>Desulfitobacterium</taxon>
    </lineage>
</organism>
<dbReference type="InterPro" id="IPR001763">
    <property type="entry name" value="Rhodanese-like_dom"/>
</dbReference>
<dbReference type="AlphaFoldDB" id="L0F459"/>
<dbReference type="eggNOG" id="COG0607">
    <property type="taxonomic scope" value="Bacteria"/>
</dbReference>
<dbReference type="CDD" id="cd00158">
    <property type="entry name" value="RHOD"/>
    <property type="match status" value="1"/>
</dbReference>
<dbReference type="PANTHER" id="PTHR44086:SF10">
    <property type="entry name" value="THIOSULFATE SULFURTRANSFERASE_RHODANESE-LIKE DOMAIN-CONTAINING PROTEIN 3"/>
    <property type="match status" value="1"/>
</dbReference>
<feature type="chain" id="PRO_5039090046" evidence="1">
    <location>
        <begin position="20"/>
        <end position="146"/>
    </location>
</feature>
<name>L0F459_DESDL</name>
<protein>
    <submittedName>
        <fullName evidence="3">Rhodanese-related sulfurtransferase</fullName>
    </submittedName>
</protein>
<dbReference type="HOGENOM" id="CLU_089574_1_0_9"/>
<proteinExistence type="predicted"/>
<feature type="domain" description="Rhodanese" evidence="2">
    <location>
        <begin position="58"/>
        <end position="144"/>
    </location>
</feature>
<dbReference type="Pfam" id="PF00581">
    <property type="entry name" value="Rhodanese"/>
    <property type="match status" value="1"/>
</dbReference>
<dbReference type="InterPro" id="IPR036873">
    <property type="entry name" value="Rhodanese-like_dom_sf"/>
</dbReference>